<dbReference type="InterPro" id="IPR029058">
    <property type="entry name" value="AB_hydrolase_fold"/>
</dbReference>
<feature type="domain" description="AB hydrolase-1" evidence="1">
    <location>
        <begin position="85"/>
        <end position="327"/>
    </location>
</feature>
<proteinExistence type="predicted"/>
<reference evidence="2" key="1">
    <citation type="journal article" date="2018" name="DNA Res.">
        <title>Multiple hybrid de novo genome assembly of finger millet, an orphan allotetraploid crop.</title>
        <authorList>
            <person name="Hatakeyama M."/>
            <person name="Aluri S."/>
            <person name="Balachadran M.T."/>
            <person name="Sivarajan S.R."/>
            <person name="Patrignani A."/>
            <person name="Gruter S."/>
            <person name="Poveda L."/>
            <person name="Shimizu-Inatsugi R."/>
            <person name="Baeten J."/>
            <person name="Francoijs K.J."/>
            <person name="Nataraja K.N."/>
            <person name="Reddy Y.A.N."/>
            <person name="Phadnis S."/>
            <person name="Ravikumar R.L."/>
            <person name="Schlapbach R."/>
            <person name="Sreeman S.M."/>
            <person name="Shimizu K.K."/>
        </authorList>
    </citation>
    <scope>NUCLEOTIDE SEQUENCE</scope>
</reference>
<dbReference type="InterPro" id="IPR045889">
    <property type="entry name" value="MES/HNL"/>
</dbReference>
<dbReference type="FunFam" id="3.40.50.1820:FF:000051">
    <property type="entry name" value="(S)-hydroxynitrile lyase"/>
    <property type="match status" value="1"/>
</dbReference>
<dbReference type="InterPro" id="IPR000073">
    <property type="entry name" value="AB_hydrolase_1"/>
</dbReference>
<comment type="caution">
    <text evidence="2">The sequence shown here is derived from an EMBL/GenBank/DDBJ whole genome shotgun (WGS) entry which is preliminary data.</text>
</comment>
<dbReference type="PANTHER" id="PTHR10992:SF1085">
    <property type="entry name" value="AB HYDROLASE-1 DOMAIN-CONTAINING PROTEIN"/>
    <property type="match status" value="1"/>
</dbReference>
<evidence type="ECO:0000313" key="3">
    <source>
        <dbReference type="Proteomes" id="UP001054889"/>
    </source>
</evidence>
<evidence type="ECO:0000313" key="2">
    <source>
        <dbReference type="EMBL" id="GJM91963.1"/>
    </source>
</evidence>
<organism evidence="2 3">
    <name type="scientific">Eleusine coracana subsp. coracana</name>
    <dbReference type="NCBI Taxonomy" id="191504"/>
    <lineage>
        <taxon>Eukaryota</taxon>
        <taxon>Viridiplantae</taxon>
        <taxon>Streptophyta</taxon>
        <taxon>Embryophyta</taxon>
        <taxon>Tracheophyta</taxon>
        <taxon>Spermatophyta</taxon>
        <taxon>Magnoliopsida</taxon>
        <taxon>Liliopsida</taxon>
        <taxon>Poales</taxon>
        <taxon>Poaceae</taxon>
        <taxon>PACMAD clade</taxon>
        <taxon>Chloridoideae</taxon>
        <taxon>Cynodonteae</taxon>
        <taxon>Eleusininae</taxon>
        <taxon>Eleusine</taxon>
    </lineage>
</organism>
<protein>
    <recommendedName>
        <fullName evidence="1">AB hydrolase-1 domain-containing protein</fullName>
    </recommendedName>
</protein>
<dbReference type="SUPFAM" id="SSF53474">
    <property type="entry name" value="alpha/beta-Hydrolases"/>
    <property type="match status" value="1"/>
</dbReference>
<dbReference type="PANTHER" id="PTHR10992">
    <property type="entry name" value="METHYLESTERASE FAMILY MEMBER"/>
    <property type="match status" value="1"/>
</dbReference>
<name>A0AAV5C017_ELECO</name>
<evidence type="ECO:0000259" key="1">
    <source>
        <dbReference type="Pfam" id="PF12697"/>
    </source>
</evidence>
<dbReference type="GO" id="GO:0080030">
    <property type="term" value="F:methyl indole-3-acetate esterase activity"/>
    <property type="evidence" value="ECO:0007669"/>
    <property type="project" value="TreeGrafter"/>
</dbReference>
<dbReference type="AlphaFoldDB" id="A0AAV5C017"/>
<reference evidence="2" key="2">
    <citation type="submission" date="2021-12" db="EMBL/GenBank/DDBJ databases">
        <title>Resequencing data analysis of finger millet.</title>
        <authorList>
            <person name="Hatakeyama M."/>
            <person name="Aluri S."/>
            <person name="Balachadran M.T."/>
            <person name="Sivarajan S.R."/>
            <person name="Poveda L."/>
            <person name="Shimizu-Inatsugi R."/>
            <person name="Schlapbach R."/>
            <person name="Sreeman S.M."/>
            <person name="Shimizu K.K."/>
        </authorList>
    </citation>
    <scope>NUCLEOTIDE SEQUENCE</scope>
</reference>
<dbReference type="GO" id="GO:0080032">
    <property type="term" value="F:methyl jasmonate esterase activity"/>
    <property type="evidence" value="ECO:0007669"/>
    <property type="project" value="TreeGrafter"/>
</dbReference>
<dbReference type="Pfam" id="PF12697">
    <property type="entry name" value="Abhydrolase_6"/>
    <property type="match status" value="1"/>
</dbReference>
<dbReference type="Proteomes" id="UP001054889">
    <property type="component" value="Unassembled WGS sequence"/>
</dbReference>
<dbReference type="GO" id="GO:0009694">
    <property type="term" value="P:jasmonic acid metabolic process"/>
    <property type="evidence" value="ECO:0007669"/>
    <property type="project" value="TreeGrafter"/>
</dbReference>
<dbReference type="EMBL" id="BQKI01000004">
    <property type="protein sequence ID" value="GJM91963.1"/>
    <property type="molecule type" value="Genomic_DNA"/>
</dbReference>
<dbReference type="GO" id="GO:0080031">
    <property type="term" value="F:methyl salicylate esterase activity"/>
    <property type="evidence" value="ECO:0007669"/>
    <property type="project" value="TreeGrafter"/>
</dbReference>
<accession>A0AAV5C017</accession>
<sequence length="337" mass="37185">MGPRRLQLIFRATCHVLQDTALAKILVRPGNHPVMKKRTLRCSRMPNTIGKESTNLQGHRVIDLCHHERLETMESGKKQQQQHHFVLVHGVCHGAWCWYKVATILESAGHRVTALDMAACGASPLRAEEVRSFDEYSRPLLDAVAAAPPGEKVVLVGHSFGGQNLALAMERHPDKVAVAVFVSAAVPFVGRPMSLFLEQHLKEHSTPDSFLGSKFEIVERESEDPVETFLLGSECMKLNEQDLKLATMLVRPSQLFLKDGTMTGESVLTEGGYGAVSRVLVVTEEDKMWPAEDQRRVAASCGAGVEVRAIEGADHMPMFSKPAELAQLLMDVAEKYA</sequence>
<dbReference type="Gene3D" id="3.40.50.1820">
    <property type="entry name" value="alpha/beta hydrolase"/>
    <property type="match status" value="1"/>
</dbReference>
<dbReference type="GO" id="GO:0009696">
    <property type="term" value="P:salicylic acid metabolic process"/>
    <property type="evidence" value="ECO:0007669"/>
    <property type="project" value="TreeGrafter"/>
</dbReference>
<keyword evidence="3" id="KW-1185">Reference proteome</keyword>
<gene>
    <name evidence="2" type="primary">ga08386</name>
    <name evidence="2" type="ORF">PR202_ga08386</name>
</gene>